<dbReference type="EMBL" id="UINC01063487">
    <property type="protein sequence ID" value="SVB91175.1"/>
    <property type="molecule type" value="Genomic_DNA"/>
</dbReference>
<protein>
    <submittedName>
        <fullName evidence="1">Uncharacterized protein</fullName>
    </submittedName>
</protein>
<proteinExistence type="predicted"/>
<dbReference type="AlphaFoldDB" id="A0A382HVM8"/>
<organism evidence="1">
    <name type="scientific">marine metagenome</name>
    <dbReference type="NCBI Taxonomy" id="408172"/>
    <lineage>
        <taxon>unclassified sequences</taxon>
        <taxon>metagenomes</taxon>
        <taxon>ecological metagenomes</taxon>
    </lineage>
</organism>
<reference evidence="1" key="1">
    <citation type="submission" date="2018-05" db="EMBL/GenBank/DDBJ databases">
        <authorList>
            <person name="Lanie J.A."/>
            <person name="Ng W.-L."/>
            <person name="Kazmierczak K.M."/>
            <person name="Andrzejewski T.M."/>
            <person name="Davidsen T.M."/>
            <person name="Wayne K.J."/>
            <person name="Tettelin H."/>
            <person name="Glass J.I."/>
            <person name="Rusch D."/>
            <person name="Podicherti R."/>
            <person name="Tsui H.-C.T."/>
            <person name="Winkler M.E."/>
        </authorList>
    </citation>
    <scope>NUCLEOTIDE SEQUENCE</scope>
</reference>
<accession>A0A382HVM8</accession>
<name>A0A382HVM8_9ZZZZ</name>
<sequence>MFVGMLILSVFGITFSLKAVERPIEVECPLGGSNAKGWVILGSYHSGVGLDGKQYGAHVQPNPPPECPDNGFLVYKENFSESELIQLRKYIFSEEYQSMWKNTAPAFYRLAKIYEYMGESITDHYYHYVIATWEYDYPPFGKKYSFYTLEAIEVLKKTIGIMRSNLLSETQFVEVHYLLAEL</sequence>
<feature type="non-terminal residue" evidence="1">
    <location>
        <position position="182"/>
    </location>
</feature>
<gene>
    <name evidence="1" type="ORF">METZ01_LOCUS244029</name>
</gene>
<evidence type="ECO:0000313" key="1">
    <source>
        <dbReference type="EMBL" id="SVB91175.1"/>
    </source>
</evidence>